<keyword evidence="1" id="KW-1133">Transmembrane helix</keyword>
<name>A0A1H4TS23_PSETA</name>
<keyword evidence="1" id="KW-0812">Transmembrane</keyword>
<dbReference type="Proteomes" id="UP000183155">
    <property type="component" value="Unassembled WGS sequence"/>
</dbReference>
<keyword evidence="1" id="KW-0472">Membrane</keyword>
<evidence type="ECO:0008006" key="4">
    <source>
        <dbReference type="Google" id="ProtNLM"/>
    </source>
</evidence>
<feature type="transmembrane region" description="Helical" evidence="1">
    <location>
        <begin position="48"/>
        <end position="68"/>
    </location>
</feature>
<organism evidence="2 3">
    <name type="scientific">Pseudomonas taetrolens</name>
    <dbReference type="NCBI Taxonomy" id="47884"/>
    <lineage>
        <taxon>Bacteria</taxon>
        <taxon>Pseudomonadati</taxon>
        <taxon>Pseudomonadota</taxon>
        <taxon>Gammaproteobacteria</taxon>
        <taxon>Pseudomonadales</taxon>
        <taxon>Pseudomonadaceae</taxon>
        <taxon>Pseudomonas</taxon>
    </lineage>
</organism>
<keyword evidence="3" id="KW-1185">Reference proteome</keyword>
<proteinExistence type="predicted"/>
<comment type="caution">
    <text evidence="2">The sequence shown here is derived from an EMBL/GenBank/DDBJ whole genome shotgun (WGS) entry which is preliminary data.</text>
</comment>
<dbReference type="EMBL" id="FNRS01000001">
    <property type="protein sequence ID" value="SEC58864.1"/>
    <property type="molecule type" value="Genomic_DNA"/>
</dbReference>
<evidence type="ECO:0000256" key="1">
    <source>
        <dbReference type="SAM" id="Phobius"/>
    </source>
</evidence>
<accession>A0A1H4TS23</accession>
<evidence type="ECO:0000313" key="2">
    <source>
        <dbReference type="EMBL" id="SEC58864.1"/>
    </source>
</evidence>
<reference evidence="2 3" key="1">
    <citation type="submission" date="2016-10" db="EMBL/GenBank/DDBJ databases">
        <authorList>
            <person name="Varghese N."/>
            <person name="Submissions S."/>
        </authorList>
    </citation>
    <scope>NUCLEOTIDE SEQUENCE [LARGE SCALE GENOMIC DNA]</scope>
    <source>
        <strain evidence="2 3">BS3652</strain>
    </source>
</reference>
<feature type="transmembrane region" description="Helical" evidence="1">
    <location>
        <begin position="75"/>
        <end position="94"/>
    </location>
</feature>
<gene>
    <name evidence="2" type="ORF">SAMN04490203_2704</name>
</gene>
<protein>
    <recommendedName>
        <fullName evidence="4">Iron transporter</fullName>
    </recommendedName>
</protein>
<sequence>MDIMKLVTSAWVQILSRTLAAVIGGYAFTYAFTAALARLLPLDDVDSVIVAGLLSFVIYTFAILWAFAARHQWSAWMGAALALPLAAIGFWPQLLERLG</sequence>
<evidence type="ECO:0000313" key="3">
    <source>
        <dbReference type="Proteomes" id="UP000183155"/>
    </source>
</evidence>